<dbReference type="Proteomes" id="UP001206595">
    <property type="component" value="Unassembled WGS sequence"/>
</dbReference>
<feature type="compositionally biased region" description="Basic and acidic residues" evidence="2">
    <location>
        <begin position="158"/>
        <end position="173"/>
    </location>
</feature>
<evidence type="ECO:0000256" key="1">
    <source>
        <dbReference type="SAM" id="Coils"/>
    </source>
</evidence>
<evidence type="ECO:0000256" key="2">
    <source>
        <dbReference type="SAM" id="MobiDB-lite"/>
    </source>
</evidence>
<evidence type="ECO:0000313" key="4">
    <source>
        <dbReference type="Proteomes" id="UP001206595"/>
    </source>
</evidence>
<reference evidence="3" key="1">
    <citation type="submission" date="2021-06" db="EMBL/GenBank/DDBJ databases">
        <authorList>
            <consortium name="DOE Joint Genome Institute"/>
            <person name="Mondo S.J."/>
            <person name="Amses K.R."/>
            <person name="Simmons D.R."/>
            <person name="Longcore J.E."/>
            <person name="Seto K."/>
            <person name="Alves G.H."/>
            <person name="Bonds A.E."/>
            <person name="Quandt C.A."/>
            <person name="Davis W.J."/>
            <person name="Chang Y."/>
            <person name="Letcher P.M."/>
            <person name="Powell M.J."/>
            <person name="Kuo A."/>
            <person name="Labutti K."/>
            <person name="Pangilinan J."/>
            <person name="Andreopoulos W."/>
            <person name="Tritt A."/>
            <person name="Riley R."/>
            <person name="Hundley H."/>
            <person name="Johnson J."/>
            <person name="Lipzen A."/>
            <person name="Barry K."/>
            <person name="Berbee M.L."/>
            <person name="Buchler N.E."/>
            <person name="Grigoriev I.V."/>
            <person name="Spatafora J.W."/>
            <person name="Stajich J.E."/>
            <person name="James T.Y."/>
        </authorList>
    </citation>
    <scope>NUCLEOTIDE SEQUENCE</scope>
    <source>
        <strain evidence="3">AG</strain>
    </source>
</reference>
<proteinExistence type="predicted"/>
<dbReference type="GO" id="GO:0005783">
    <property type="term" value="C:endoplasmic reticulum"/>
    <property type="evidence" value="ECO:0007669"/>
    <property type="project" value="TreeGrafter"/>
</dbReference>
<feature type="compositionally biased region" description="Acidic residues" evidence="2">
    <location>
        <begin position="319"/>
        <end position="328"/>
    </location>
</feature>
<dbReference type="InterPro" id="IPR022092">
    <property type="entry name" value="TMF_DNA-bd"/>
</dbReference>
<comment type="caution">
    <text evidence="3">The sequence shown here is derived from an EMBL/GenBank/DDBJ whole genome shotgun (WGS) entry which is preliminary data.</text>
</comment>
<accession>A0AAD5E8V3</accession>
<sequence length="497" mass="54168">MSFFGGDQKQGSANAWGGFFKQAISSVETRFDSLLDQDATGLSNKNNGDAQDEETFTDTYVDPDSGMVTTIQRKRPKASTATKPVDSTKAPESPKSNAQGKLPSNQPASRSATDLSARLAAVMSEKAGRPSSPSNSGRSTPKPTTKDAILTSQAKSSSEMKVEKDDDVSKSEEGEQPLVETDGEQAIVDKQQDISSGEAETEPETTATDNAPNVGEENEPQSTEPEQTEDNTIPIAEEEENSEIEDTTPQPLPEPTSAAVEDNTPNEHEASEVTVEVKANEESTETTAEHEASREITEYVEEKPSESIDIQKDKPETIMEPEDNDTEEATVLVPDTSASVPKEDNAASANEDEKWNAIIRQREEQVLSVMKSNAELHEQLHQLQDSSDAEISRLKSKIDELMSSKSGNKVVDDLRSQLAGKDTQIQGLMAEGEALSKRELKHMNALKKLRADKQESDKSVQDLQKKIEKGSSDLIEANAKVARMTETEKKNSGMYCI</sequence>
<dbReference type="EMBL" id="MU620925">
    <property type="protein sequence ID" value="KAI8578862.1"/>
    <property type="molecule type" value="Genomic_DNA"/>
</dbReference>
<organism evidence="3 4">
    <name type="scientific">Umbelopsis ramanniana AG</name>
    <dbReference type="NCBI Taxonomy" id="1314678"/>
    <lineage>
        <taxon>Eukaryota</taxon>
        <taxon>Fungi</taxon>
        <taxon>Fungi incertae sedis</taxon>
        <taxon>Mucoromycota</taxon>
        <taxon>Mucoromycotina</taxon>
        <taxon>Umbelopsidomycetes</taxon>
        <taxon>Umbelopsidales</taxon>
        <taxon>Umbelopsidaceae</taxon>
        <taxon>Umbelopsis</taxon>
    </lineage>
</organism>
<feature type="compositionally biased region" description="Basic and acidic residues" evidence="2">
    <location>
        <begin position="341"/>
        <end position="353"/>
    </location>
</feature>
<dbReference type="GeneID" id="75919177"/>
<feature type="coiled-coil region" evidence="1">
    <location>
        <begin position="446"/>
        <end position="480"/>
    </location>
</feature>
<reference evidence="3" key="2">
    <citation type="journal article" date="2022" name="Proc. Natl. Acad. Sci. U.S.A.">
        <title>Diploid-dominant life cycles characterize the early evolution of Fungi.</title>
        <authorList>
            <person name="Amses K.R."/>
            <person name="Simmons D.R."/>
            <person name="Longcore J.E."/>
            <person name="Mondo S.J."/>
            <person name="Seto K."/>
            <person name="Jeronimo G.H."/>
            <person name="Bonds A.E."/>
            <person name="Quandt C.A."/>
            <person name="Davis W.J."/>
            <person name="Chang Y."/>
            <person name="Federici B.A."/>
            <person name="Kuo A."/>
            <person name="LaButti K."/>
            <person name="Pangilinan J."/>
            <person name="Andreopoulos W."/>
            <person name="Tritt A."/>
            <person name="Riley R."/>
            <person name="Hundley H."/>
            <person name="Johnson J."/>
            <person name="Lipzen A."/>
            <person name="Barry K."/>
            <person name="Lang B.F."/>
            <person name="Cuomo C.A."/>
            <person name="Buchler N.E."/>
            <person name="Grigoriev I.V."/>
            <person name="Spatafora J.W."/>
            <person name="Stajich J.E."/>
            <person name="James T.Y."/>
        </authorList>
    </citation>
    <scope>NUCLEOTIDE SEQUENCE</scope>
    <source>
        <strain evidence="3">AG</strain>
    </source>
</reference>
<keyword evidence="4" id="KW-1185">Reference proteome</keyword>
<name>A0AAD5E8V3_UMBRA</name>
<dbReference type="GO" id="GO:0005794">
    <property type="term" value="C:Golgi apparatus"/>
    <property type="evidence" value="ECO:0007669"/>
    <property type="project" value="TreeGrafter"/>
</dbReference>
<keyword evidence="1" id="KW-0175">Coiled coil</keyword>
<protein>
    <submittedName>
        <fullName evidence="3">Uncharacterized protein</fullName>
    </submittedName>
</protein>
<dbReference type="PANTHER" id="PTHR46515:SF1">
    <property type="entry name" value="TATA ELEMENT MODULATORY FACTOR"/>
    <property type="match status" value="1"/>
</dbReference>
<dbReference type="InterPro" id="IPR052602">
    <property type="entry name" value="Growth_transcription_reg"/>
</dbReference>
<feature type="compositionally biased region" description="Low complexity" evidence="2">
    <location>
        <begin position="129"/>
        <end position="139"/>
    </location>
</feature>
<gene>
    <name evidence="3" type="ORF">K450DRAFT_74085</name>
</gene>
<dbReference type="RefSeq" id="XP_051443866.1">
    <property type="nucleotide sequence ID" value="XM_051593835.1"/>
</dbReference>
<feature type="compositionally biased region" description="Polar residues" evidence="2">
    <location>
        <begin position="94"/>
        <end position="114"/>
    </location>
</feature>
<dbReference type="Pfam" id="PF12329">
    <property type="entry name" value="TMF_DNA_bd"/>
    <property type="match status" value="1"/>
</dbReference>
<evidence type="ECO:0000313" key="3">
    <source>
        <dbReference type="EMBL" id="KAI8578862.1"/>
    </source>
</evidence>
<dbReference type="PANTHER" id="PTHR46515">
    <property type="entry name" value="TATA ELEMENT MODULATORY FACTOR TMF1"/>
    <property type="match status" value="1"/>
</dbReference>
<feature type="compositionally biased region" description="Acidic residues" evidence="2">
    <location>
        <begin position="236"/>
        <end position="246"/>
    </location>
</feature>
<feature type="compositionally biased region" description="Polar residues" evidence="2">
    <location>
        <begin position="40"/>
        <end position="49"/>
    </location>
</feature>
<feature type="compositionally biased region" description="Basic and acidic residues" evidence="2">
    <location>
        <begin position="287"/>
        <end position="317"/>
    </location>
</feature>
<feature type="region of interest" description="Disordered" evidence="2">
    <location>
        <begin position="38"/>
        <end position="353"/>
    </location>
</feature>
<dbReference type="AlphaFoldDB" id="A0AAD5E8V3"/>